<evidence type="ECO:0000313" key="8">
    <source>
        <dbReference type="WBParaSite" id="maker-uti_cns_0008437-snap-gene-0.10-mRNA-1"/>
    </source>
</evidence>
<accession>A0A1I8I3S3</accession>
<dbReference type="GO" id="GO:0005762">
    <property type="term" value="C:mitochondrial large ribosomal subunit"/>
    <property type="evidence" value="ECO:0007669"/>
    <property type="project" value="TreeGrafter"/>
</dbReference>
<evidence type="ECO:0000313" key="7">
    <source>
        <dbReference type="Proteomes" id="UP000095280"/>
    </source>
</evidence>
<evidence type="ECO:0000256" key="2">
    <source>
        <dbReference type="ARBA" id="ARBA00022980"/>
    </source>
</evidence>
<dbReference type="SUPFAM" id="SSF54189">
    <property type="entry name" value="Ribosomal proteins S24e, L23 and L15e"/>
    <property type="match status" value="1"/>
</dbReference>
<dbReference type="WBParaSite" id="maker-uti_cns_0009503-snap-gene-0.6-mRNA-1">
    <property type="protein sequence ID" value="maker-uti_cns_0009503-snap-gene-0.6-mRNA-1"/>
    <property type="gene ID" value="maker-uti_cns_0009503-snap-gene-0.6"/>
</dbReference>
<dbReference type="PANTHER" id="PTHR12059">
    <property type="entry name" value="RIBOSOMAL PROTEIN L23-RELATED"/>
    <property type="match status" value="1"/>
</dbReference>
<dbReference type="STRING" id="282301.A0A1I8I3S3"/>
<evidence type="ECO:0000256" key="4">
    <source>
        <dbReference type="ARBA" id="ARBA00039977"/>
    </source>
</evidence>
<dbReference type="OrthoDB" id="275582at2759"/>
<comment type="similarity">
    <text evidence="1">Belongs to the universal ribosomal protein uL23 family.</text>
</comment>
<evidence type="ECO:0000313" key="9">
    <source>
        <dbReference type="WBParaSite" id="maker-uti_cns_0009503-snap-gene-0.6-mRNA-1"/>
    </source>
</evidence>
<dbReference type="WBParaSite" id="maker-uti_cns_0008437-snap-gene-0.10-mRNA-1">
    <property type="protein sequence ID" value="maker-uti_cns_0008437-snap-gene-0.10-mRNA-1"/>
    <property type="gene ID" value="maker-uti_cns_0008437-snap-gene-0.10"/>
</dbReference>
<sequence length="205" mass="23965">MSSLRPTVLAKPIALTKASRYIPLWRRHMEYPVYQPGDPQVRLYMPNYWMKLVRPRFPLPPGVLKFEVQPQMSADEVRQMLEKLYGVRLLHAQVHPVEGAPESDHAHPSRMVFSPYTMKPQPLDLYRKVAYVFLAEEYRDFQFPDLFEKRRPSGSDEFRKLMASRDSEDDVSDGTDEHREKRSMALIAELERATRRASEAGDKDD</sequence>
<protein>
    <recommendedName>
        <fullName evidence="4">Large ribosomal subunit protein uL23m</fullName>
    </recommendedName>
    <alternativeName>
        <fullName evidence="5">39S ribosomal protein L23, mitochondrial</fullName>
    </alternativeName>
</protein>
<dbReference type="GO" id="GO:0003735">
    <property type="term" value="F:structural constituent of ribosome"/>
    <property type="evidence" value="ECO:0007669"/>
    <property type="project" value="InterPro"/>
</dbReference>
<proteinExistence type="inferred from homology"/>
<dbReference type="WBParaSite" id="maker-uti_cns_0010942-snap-gene-0.8-mRNA-1">
    <property type="protein sequence ID" value="maker-uti_cns_0010942-snap-gene-0.8-mRNA-1"/>
    <property type="gene ID" value="maker-uti_cns_0010942-snap-gene-0.8"/>
</dbReference>
<name>A0A1I8I3S3_9PLAT</name>
<keyword evidence="7" id="KW-1185">Reference proteome</keyword>
<organism evidence="7 9">
    <name type="scientific">Macrostomum lignano</name>
    <dbReference type="NCBI Taxonomy" id="282301"/>
    <lineage>
        <taxon>Eukaryota</taxon>
        <taxon>Metazoa</taxon>
        <taxon>Spiralia</taxon>
        <taxon>Lophotrochozoa</taxon>
        <taxon>Platyhelminthes</taxon>
        <taxon>Rhabditophora</taxon>
        <taxon>Macrostomorpha</taxon>
        <taxon>Macrostomida</taxon>
        <taxon>Macrostomidae</taxon>
        <taxon>Macrostomum</taxon>
    </lineage>
</organism>
<evidence type="ECO:0000256" key="1">
    <source>
        <dbReference type="ARBA" id="ARBA00006700"/>
    </source>
</evidence>
<dbReference type="PANTHER" id="PTHR12059:SF5">
    <property type="entry name" value="LARGE RIBOSOMAL SUBUNIT PROTEIN UL23M"/>
    <property type="match status" value="1"/>
</dbReference>
<keyword evidence="3" id="KW-0687">Ribonucleoprotein</keyword>
<dbReference type="InterPro" id="IPR013025">
    <property type="entry name" value="Ribosomal_uL23-like"/>
</dbReference>
<dbReference type="WBParaSite" id="maker-uti_cns_0010931-snap-gene-0.5-mRNA-1">
    <property type="protein sequence ID" value="maker-uti_cns_0010931-snap-gene-0.5-mRNA-1"/>
    <property type="gene ID" value="maker-uti_cns_0010931-snap-gene-0.5"/>
</dbReference>
<evidence type="ECO:0000256" key="5">
    <source>
        <dbReference type="ARBA" id="ARBA00041375"/>
    </source>
</evidence>
<evidence type="ECO:0000256" key="3">
    <source>
        <dbReference type="ARBA" id="ARBA00023274"/>
    </source>
</evidence>
<dbReference type="InterPro" id="IPR012677">
    <property type="entry name" value="Nucleotide-bd_a/b_plait_sf"/>
</dbReference>
<dbReference type="AlphaFoldDB" id="A0A1I8I3S3"/>
<reference evidence="8 9" key="1">
    <citation type="submission" date="2016-11" db="UniProtKB">
        <authorList>
            <consortium name="WormBaseParasite"/>
        </authorList>
    </citation>
    <scope>IDENTIFICATION</scope>
</reference>
<keyword evidence="2" id="KW-0689">Ribosomal protein</keyword>
<feature type="region of interest" description="Disordered" evidence="6">
    <location>
        <begin position="158"/>
        <end position="183"/>
    </location>
</feature>
<dbReference type="GO" id="GO:0032543">
    <property type="term" value="P:mitochondrial translation"/>
    <property type="evidence" value="ECO:0007669"/>
    <property type="project" value="TreeGrafter"/>
</dbReference>
<dbReference type="InterPro" id="IPR012678">
    <property type="entry name" value="Ribosomal_uL23/eL15/eS24_sf"/>
</dbReference>
<dbReference type="Proteomes" id="UP000095280">
    <property type="component" value="Unplaced"/>
</dbReference>
<dbReference type="Gene3D" id="3.30.70.330">
    <property type="match status" value="1"/>
</dbReference>
<evidence type="ECO:0000256" key="6">
    <source>
        <dbReference type="SAM" id="MobiDB-lite"/>
    </source>
</evidence>